<dbReference type="GO" id="GO:0003700">
    <property type="term" value="F:DNA-binding transcription factor activity"/>
    <property type="evidence" value="ECO:0007669"/>
    <property type="project" value="InterPro"/>
</dbReference>
<dbReference type="GO" id="GO:0043565">
    <property type="term" value="F:sequence-specific DNA binding"/>
    <property type="evidence" value="ECO:0007669"/>
    <property type="project" value="InterPro"/>
</dbReference>
<gene>
    <name evidence="5" type="ordered locus">SGRA_1554</name>
</gene>
<keyword evidence="3" id="KW-0804">Transcription</keyword>
<organism evidence="5 6">
    <name type="scientific">Saprospira grandis (strain Lewin)</name>
    <dbReference type="NCBI Taxonomy" id="984262"/>
    <lineage>
        <taxon>Bacteria</taxon>
        <taxon>Pseudomonadati</taxon>
        <taxon>Bacteroidota</taxon>
        <taxon>Saprospiria</taxon>
        <taxon>Saprospirales</taxon>
        <taxon>Saprospiraceae</taxon>
        <taxon>Saprospira</taxon>
    </lineage>
</organism>
<dbReference type="EMBL" id="CP002831">
    <property type="protein sequence ID" value="AFC24289.1"/>
    <property type="molecule type" value="Genomic_DNA"/>
</dbReference>
<keyword evidence="2" id="KW-0238">DNA-binding</keyword>
<dbReference type="eggNOG" id="COG2207">
    <property type="taxonomic scope" value="Bacteria"/>
</dbReference>
<dbReference type="PANTHER" id="PTHR43280:SF32">
    <property type="entry name" value="TRANSCRIPTIONAL REGULATORY PROTEIN"/>
    <property type="match status" value="1"/>
</dbReference>
<dbReference type="PROSITE" id="PS01124">
    <property type="entry name" value="HTH_ARAC_FAMILY_2"/>
    <property type="match status" value="1"/>
</dbReference>
<evidence type="ECO:0000259" key="4">
    <source>
        <dbReference type="PROSITE" id="PS01124"/>
    </source>
</evidence>
<dbReference type="InterPro" id="IPR018060">
    <property type="entry name" value="HTH_AraC"/>
</dbReference>
<evidence type="ECO:0000313" key="6">
    <source>
        <dbReference type="Proteomes" id="UP000007519"/>
    </source>
</evidence>
<reference evidence="5 6" key="1">
    <citation type="journal article" date="2012" name="Stand. Genomic Sci.">
        <title>Complete genome sequencing and analysis of Saprospira grandis str. Lewin, a predatory marine bacterium.</title>
        <authorList>
            <person name="Saw J.H."/>
            <person name="Yuryev A."/>
            <person name="Kanbe M."/>
            <person name="Hou S."/>
            <person name="Young A.G."/>
            <person name="Aizawa S."/>
            <person name="Alam M."/>
        </authorList>
    </citation>
    <scope>NUCLEOTIDE SEQUENCE [LARGE SCALE GENOMIC DNA]</scope>
    <source>
        <strain evidence="5 6">Lewin</strain>
    </source>
</reference>
<dbReference type="AlphaFoldDB" id="H6L9B7"/>
<feature type="domain" description="HTH araC/xylS-type" evidence="4">
    <location>
        <begin position="176"/>
        <end position="274"/>
    </location>
</feature>
<keyword evidence="6" id="KW-1185">Reference proteome</keyword>
<sequence length="281" mass="32783">MNRKERKRFGSAESPCLEMGYEAGPREELVQKGLLVLWAKNTVSIEVDGEPLALGPDELLFLGPEQRRQFLAIDGLSYLQFNPLFHCILEQDQELGCKGRLFFSAAELPKIALLGRLGQKIKQIWAEIEEELVLEAPHKLSLLRSLLRNLLIYANRLYLENHQKAAEKWPQEELVREFYYLVNQHFREKTKVSDYAKLLHRSPKTLSNLLKELGHKSPQQYIQERRTLEARRLLIYSNKSIAEISSELGFEEKRSFSRFFKQQTQFSPTEFRRQKGNMATS</sequence>
<evidence type="ECO:0000313" key="5">
    <source>
        <dbReference type="EMBL" id="AFC24289.1"/>
    </source>
</evidence>
<name>H6L9B7_SAPGL</name>
<evidence type="ECO:0000256" key="2">
    <source>
        <dbReference type="ARBA" id="ARBA00023125"/>
    </source>
</evidence>
<dbReference type="SMART" id="SM00342">
    <property type="entry name" value="HTH_ARAC"/>
    <property type="match status" value="1"/>
</dbReference>
<dbReference type="STRING" id="984262.SGRA_1554"/>
<dbReference type="RefSeq" id="WP_015691925.1">
    <property type="nucleotide sequence ID" value="NC_016940.1"/>
</dbReference>
<protein>
    <submittedName>
        <fullName evidence="5">Transcriptional regulator</fullName>
    </submittedName>
</protein>
<dbReference type="PANTHER" id="PTHR43280">
    <property type="entry name" value="ARAC-FAMILY TRANSCRIPTIONAL REGULATOR"/>
    <property type="match status" value="1"/>
</dbReference>
<dbReference type="InterPro" id="IPR009057">
    <property type="entry name" value="Homeodomain-like_sf"/>
</dbReference>
<accession>H6L9B7</accession>
<dbReference type="Pfam" id="PF12833">
    <property type="entry name" value="HTH_18"/>
    <property type="match status" value="1"/>
</dbReference>
<dbReference type="HOGENOM" id="CLU_000445_88_2_10"/>
<dbReference type="Proteomes" id="UP000007519">
    <property type="component" value="Chromosome"/>
</dbReference>
<dbReference type="KEGG" id="sgn:SGRA_1554"/>
<dbReference type="SUPFAM" id="SSF46689">
    <property type="entry name" value="Homeodomain-like"/>
    <property type="match status" value="1"/>
</dbReference>
<proteinExistence type="predicted"/>
<keyword evidence="1" id="KW-0805">Transcription regulation</keyword>
<dbReference type="Gene3D" id="1.10.10.60">
    <property type="entry name" value="Homeodomain-like"/>
    <property type="match status" value="1"/>
</dbReference>
<evidence type="ECO:0000256" key="1">
    <source>
        <dbReference type="ARBA" id="ARBA00023015"/>
    </source>
</evidence>
<evidence type="ECO:0000256" key="3">
    <source>
        <dbReference type="ARBA" id="ARBA00023163"/>
    </source>
</evidence>